<dbReference type="SUPFAM" id="SSF81631">
    <property type="entry name" value="PAP/OAS1 substrate-binding domain"/>
    <property type="match status" value="1"/>
</dbReference>
<protein>
    <recommendedName>
        <fullName evidence="4">Polynucleotide adenylyltransferase</fullName>
    </recommendedName>
</protein>
<dbReference type="GO" id="GO:0003729">
    <property type="term" value="F:mRNA binding"/>
    <property type="evidence" value="ECO:0007669"/>
    <property type="project" value="TreeGrafter"/>
</dbReference>
<dbReference type="PANTHER" id="PTHR23092">
    <property type="entry name" value="POLY(A) RNA POLYMERASE"/>
    <property type="match status" value="1"/>
</dbReference>
<proteinExistence type="predicted"/>
<dbReference type="Gene3D" id="3.30.460.10">
    <property type="entry name" value="Beta Polymerase, domain 2"/>
    <property type="match status" value="1"/>
</dbReference>
<keyword evidence="3" id="KW-1185">Reference proteome</keyword>
<organism evidence="2 3">
    <name type="scientific">Monascus purpureus</name>
    <name type="common">Red mold</name>
    <name type="synonym">Monascus anka</name>
    <dbReference type="NCBI Taxonomy" id="5098"/>
    <lineage>
        <taxon>Eukaryota</taxon>
        <taxon>Fungi</taxon>
        <taxon>Dikarya</taxon>
        <taxon>Ascomycota</taxon>
        <taxon>Pezizomycotina</taxon>
        <taxon>Eurotiomycetes</taxon>
        <taxon>Eurotiomycetidae</taxon>
        <taxon>Eurotiales</taxon>
        <taxon>Aspergillaceae</taxon>
        <taxon>Monascus</taxon>
    </lineage>
</organism>
<dbReference type="PANTHER" id="PTHR23092:SF50">
    <property type="entry name" value="MTF2-LIKE C-TERMINAL DOMAIN-CONTAINING PROTEIN"/>
    <property type="match status" value="1"/>
</dbReference>
<name>A0A507QLN2_MONPU</name>
<evidence type="ECO:0000313" key="2">
    <source>
        <dbReference type="EMBL" id="TQB69418.1"/>
    </source>
</evidence>
<dbReference type="GO" id="GO:0043634">
    <property type="term" value="P:polyadenylation-dependent ncRNA catabolic process"/>
    <property type="evidence" value="ECO:0007669"/>
    <property type="project" value="TreeGrafter"/>
</dbReference>
<dbReference type="OrthoDB" id="273917at2759"/>
<evidence type="ECO:0008006" key="4">
    <source>
        <dbReference type="Google" id="ProtNLM"/>
    </source>
</evidence>
<dbReference type="GO" id="GO:0005730">
    <property type="term" value="C:nucleolus"/>
    <property type="evidence" value="ECO:0007669"/>
    <property type="project" value="TreeGrafter"/>
</dbReference>
<dbReference type="GO" id="GO:0031123">
    <property type="term" value="P:RNA 3'-end processing"/>
    <property type="evidence" value="ECO:0007669"/>
    <property type="project" value="TreeGrafter"/>
</dbReference>
<feature type="compositionally biased region" description="Polar residues" evidence="1">
    <location>
        <begin position="89"/>
        <end position="99"/>
    </location>
</feature>
<dbReference type="Proteomes" id="UP000319663">
    <property type="component" value="Unassembled WGS sequence"/>
</dbReference>
<evidence type="ECO:0000313" key="3">
    <source>
        <dbReference type="Proteomes" id="UP000319663"/>
    </source>
</evidence>
<dbReference type="EMBL" id="VIFY01000154">
    <property type="protein sequence ID" value="TQB69418.1"/>
    <property type="molecule type" value="Genomic_DNA"/>
</dbReference>
<dbReference type="GO" id="GO:0031499">
    <property type="term" value="C:TRAMP complex"/>
    <property type="evidence" value="ECO:0007669"/>
    <property type="project" value="TreeGrafter"/>
</dbReference>
<dbReference type="STRING" id="5098.A0A507QLN2"/>
<dbReference type="InterPro" id="IPR043519">
    <property type="entry name" value="NT_sf"/>
</dbReference>
<dbReference type="AlphaFoldDB" id="A0A507QLN2"/>
<feature type="region of interest" description="Disordered" evidence="1">
    <location>
        <begin position="69"/>
        <end position="104"/>
    </location>
</feature>
<comment type="caution">
    <text evidence="2">The sequence shown here is derived from an EMBL/GenBank/DDBJ whole genome shotgun (WGS) entry which is preliminary data.</text>
</comment>
<dbReference type="SUPFAM" id="SSF81301">
    <property type="entry name" value="Nucleotidyltransferase"/>
    <property type="match status" value="1"/>
</dbReference>
<gene>
    <name evidence="2" type="ORF">MPDQ_001883</name>
</gene>
<dbReference type="GO" id="GO:1990817">
    <property type="term" value="F:poly(A) RNA polymerase activity"/>
    <property type="evidence" value="ECO:0007669"/>
    <property type="project" value="InterPro"/>
</dbReference>
<sequence>MHSPCRLSSDAFRRIPPFPNPRKFHQSFLLRAKDPVISKNNLQKTLEAHRLSNRACLVRKVPTTIPSKSVIPSISPSENLPDHGHESILPSTQETQSSGPVKRVIRERSPPKRASNLRFRAHRVASDCSAGAAAAAAHQHLRWDVDGKGRPEQRPWLDNLSFVGNYCDATSYLDSEILALERYLIPTQREQANVDQLAHNVAGILGGVVPHPPEVIGSRRTGMAVSHSDIDFILSVSDPETTSDQLRKPSPSRPKMIGVYTALLRKVERVFQQSQVFNGRVYFLGKQFPVLSAVHHLTGLQVQLYCGQGPPSSIEYIQGYHAEYPTLRPLYLTTRLILESRGLFGAHVSSVGSDALLTMIVAFLRMNHGRFQHQEALGEQLLAILQTYGERTDLQSTGVSVDPPGFFNVDTTRDGAELYDSGSIPAYLRGQRSLINLKRTALARRNLPVARRLCIQDPCNYMKDLGRSCTRTAELQAAFADAYSSLRTSIDTWDEGHSPRSQDSILAHALRANFDDFERVRARISYTAGVHS</sequence>
<dbReference type="InterPro" id="IPR045862">
    <property type="entry name" value="Trf4-like"/>
</dbReference>
<evidence type="ECO:0000256" key="1">
    <source>
        <dbReference type="SAM" id="MobiDB-lite"/>
    </source>
</evidence>
<accession>A0A507QLN2</accession>
<dbReference type="Gene3D" id="1.10.1410.10">
    <property type="match status" value="1"/>
</dbReference>
<reference evidence="2 3" key="1">
    <citation type="submission" date="2019-06" db="EMBL/GenBank/DDBJ databases">
        <title>Wine fermentation using esterase from Monascus purpureus.</title>
        <authorList>
            <person name="Geng C."/>
            <person name="Zhang Y."/>
        </authorList>
    </citation>
    <scope>NUCLEOTIDE SEQUENCE [LARGE SCALE GENOMIC DNA]</scope>
    <source>
        <strain evidence="2">HQ1</strain>
    </source>
</reference>